<dbReference type="PANTHER" id="PTHR43289:SF6">
    <property type="entry name" value="SERINE_THREONINE-PROTEIN KINASE NEKL-3"/>
    <property type="match status" value="1"/>
</dbReference>
<proteinExistence type="predicted"/>
<reference evidence="8" key="1">
    <citation type="submission" date="2012-03" db="EMBL/GenBank/DDBJ databases">
        <title>Functional metagenomics reveals considerable lignocellulase gene clusters in the gut microbiome of a wood-feeding higher termite.</title>
        <authorList>
            <person name="Liu N."/>
        </authorList>
    </citation>
    <scope>NUCLEOTIDE SEQUENCE</scope>
</reference>
<feature type="compositionally biased region" description="Low complexity" evidence="6">
    <location>
        <begin position="451"/>
        <end position="462"/>
    </location>
</feature>
<dbReference type="GO" id="GO:0005524">
    <property type="term" value="F:ATP binding"/>
    <property type="evidence" value="ECO:0007669"/>
    <property type="project" value="UniProtKB-UniRule"/>
</dbReference>
<dbReference type="Gene3D" id="2.60.40.1080">
    <property type="match status" value="1"/>
</dbReference>
<dbReference type="PROSITE" id="PS00107">
    <property type="entry name" value="PROTEIN_KINASE_ATP"/>
    <property type="match status" value="1"/>
</dbReference>
<feature type="region of interest" description="Disordered" evidence="6">
    <location>
        <begin position="382"/>
        <end position="462"/>
    </location>
</feature>
<evidence type="ECO:0000313" key="8">
    <source>
        <dbReference type="EMBL" id="AGS53610.1"/>
    </source>
</evidence>
<feature type="domain" description="Protein kinase" evidence="7">
    <location>
        <begin position="9"/>
        <end position="275"/>
    </location>
</feature>
<keyword evidence="4 5" id="KW-0067">ATP-binding</keyword>
<dbReference type="GO" id="GO:0004674">
    <property type="term" value="F:protein serine/threonine kinase activity"/>
    <property type="evidence" value="ECO:0007669"/>
    <property type="project" value="UniProtKB-KW"/>
</dbReference>
<accession>A0A806KKG8</accession>
<dbReference type="InterPro" id="IPR008271">
    <property type="entry name" value="Ser/Thr_kinase_AS"/>
</dbReference>
<dbReference type="PROSITE" id="PS50011">
    <property type="entry name" value="PROTEIN_KINASE_DOM"/>
    <property type="match status" value="1"/>
</dbReference>
<sequence>MSPQHFGKFEVIRSLGKGAMGEVYLAKDPSIGREVAVKVILPGSTHEEFKIRFEREAKTAGALNHPNIVTIYDFGKDGADLFMAMEYVEGNDLDTLIKNSALSQKECLEALAQVCEGLGYAHSKGVIHRDVKPANVMVVKGENRFIAKVMDFGIAKIADSNLTITGMAIGTRSYMAPEYIISGVADARSDIFAVGVMLYECLSGCRPFTGLTEAAIYDSIRHDRPQPIDANLLTEISPSVLRILDRALEKKPDDRYQSANELAKDLRAAKDHGWAYGQTQTTSVEYLSPQDADKTILAPRKPPQVPVAPMDMDASPNIDETIVPSSAPPDAKPAPTADYPLPHPRPQDGKTKGAKENKAPLWIIASATVAALALGAYWATATRGGGGNSEEPSQADSNDVDGDLGEASSQSAGRSQAVVNNAATTDVNTPATPQKGSETIIAHPPATSGQAPNVTPTTPPTTTQAPAVVIPVTGLSLAKRATSLIIGGSEMIQAIVQPSNATEKRLLWSSSNNAVASVDDNGSVRALAQGRATITATTQDGGKQATFNVTVRSAATVATTAAEPLGDLGGTSSTNQNAYYGTWQGRDSRGQTYSVRFTNSEWESYKTEGGARRPDYRGTYTTNGSQINLLITHQVDLTTMGWMPQRGNLGPNLRGSRTGRSLRIGDLTDAELVKRN</sequence>
<dbReference type="Gene3D" id="1.10.510.10">
    <property type="entry name" value="Transferase(Phosphotransferase) domain 1"/>
    <property type="match status" value="1"/>
</dbReference>
<dbReference type="InterPro" id="IPR008964">
    <property type="entry name" value="Invasin/intimin_cell_adhesion"/>
</dbReference>
<dbReference type="CDD" id="cd14014">
    <property type="entry name" value="STKc_PknB_like"/>
    <property type="match status" value="1"/>
</dbReference>
<name>A0A806KKG8_9BACT</name>
<dbReference type="SUPFAM" id="SSF49373">
    <property type="entry name" value="Invasin/intimin cell-adhesion fragments"/>
    <property type="match status" value="1"/>
</dbReference>
<evidence type="ECO:0000256" key="4">
    <source>
        <dbReference type="ARBA" id="ARBA00022840"/>
    </source>
</evidence>
<evidence type="ECO:0000259" key="7">
    <source>
        <dbReference type="PROSITE" id="PS50011"/>
    </source>
</evidence>
<dbReference type="InterPro" id="IPR011009">
    <property type="entry name" value="Kinase-like_dom_sf"/>
</dbReference>
<dbReference type="SUPFAM" id="SSF56112">
    <property type="entry name" value="Protein kinase-like (PK-like)"/>
    <property type="match status" value="1"/>
</dbReference>
<keyword evidence="8" id="KW-0723">Serine/threonine-protein kinase</keyword>
<dbReference type="AlphaFoldDB" id="A0A806KKG8"/>
<feature type="compositionally biased region" description="Polar residues" evidence="6">
    <location>
        <begin position="407"/>
        <end position="437"/>
    </location>
</feature>
<evidence type="ECO:0000256" key="2">
    <source>
        <dbReference type="ARBA" id="ARBA00022741"/>
    </source>
</evidence>
<dbReference type="Pfam" id="PF02368">
    <property type="entry name" value="Big_2"/>
    <property type="match status" value="1"/>
</dbReference>
<protein>
    <submittedName>
        <fullName evidence="8">Serine/threonine protein kinase PrkC, regulator of stationary phase</fullName>
    </submittedName>
</protein>
<dbReference type="SMART" id="SM00220">
    <property type="entry name" value="S_TKc"/>
    <property type="match status" value="1"/>
</dbReference>
<dbReference type="InterPro" id="IPR003343">
    <property type="entry name" value="Big_2"/>
</dbReference>
<dbReference type="InterPro" id="IPR017441">
    <property type="entry name" value="Protein_kinase_ATP_BS"/>
</dbReference>
<keyword evidence="3 8" id="KW-0418">Kinase</keyword>
<feature type="binding site" evidence="5">
    <location>
        <position position="38"/>
    </location>
    <ligand>
        <name>ATP</name>
        <dbReference type="ChEBI" id="CHEBI:30616"/>
    </ligand>
</feature>
<evidence type="ECO:0000256" key="5">
    <source>
        <dbReference type="PROSITE-ProRule" id="PRU10141"/>
    </source>
</evidence>
<feature type="region of interest" description="Disordered" evidence="6">
    <location>
        <begin position="296"/>
        <end position="355"/>
    </location>
</feature>
<evidence type="ECO:0000256" key="3">
    <source>
        <dbReference type="ARBA" id="ARBA00022777"/>
    </source>
</evidence>
<keyword evidence="1" id="KW-0808">Transferase</keyword>
<dbReference type="Gene3D" id="3.30.200.20">
    <property type="entry name" value="Phosphorylase Kinase, domain 1"/>
    <property type="match status" value="1"/>
</dbReference>
<dbReference type="EMBL" id="JQ844238">
    <property type="protein sequence ID" value="AGS53610.1"/>
    <property type="molecule type" value="Genomic_DNA"/>
</dbReference>
<feature type="compositionally biased region" description="Basic and acidic residues" evidence="6">
    <location>
        <begin position="345"/>
        <end position="355"/>
    </location>
</feature>
<evidence type="ECO:0000256" key="6">
    <source>
        <dbReference type="SAM" id="MobiDB-lite"/>
    </source>
</evidence>
<evidence type="ECO:0000256" key="1">
    <source>
        <dbReference type="ARBA" id="ARBA00022679"/>
    </source>
</evidence>
<dbReference type="SMART" id="SM00635">
    <property type="entry name" value="BID_2"/>
    <property type="match status" value="1"/>
</dbReference>
<dbReference type="InterPro" id="IPR000719">
    <property type="entry name" value="Prot_kinase_dom"/>
</dbReference>
<dbReference type="PROSITE" id="PS00108">
    <property type="entry name" value="PROTEIN_KINASE_ST"/>
    <property type="match status" value="1"/>
</dbReference>
<dbReference type="PANTHER" id="PTHR43289">
    <property type="entry name" value="MITOGEN-ACTIVATED PROTEIN KINASE KINASE KINASE 20-RELATED"/>
    <property type="match status" value="1"/>
</dbReference>
<keyword evidence="2 5" id="KW-0547">Nucleotide-binding</keyword>
<organism evidence="8">
    <name type="scientific">uncultured bacterium contig00074</name>
    <dbReference type="NCBI Taxonomy" id="1181553"/>
    <lineage>
        <taxon>Bacteria</taxon>
        <taxon>environmental samples</taxon>
    </lineage>
</organism>
<dbReference type="Pfam" id="PF00069">
    <property type="entry name" value="Pkinase"/>
    <property type="match status" value="1"/>
</dbReference>